<reference evidence="2 3" key="1">
    <citation type="submission" date="2015-09" db="EMBL/GenBank/DDBJ databases">
        <title>Draft genome of the parasitic nematode Teladorsagia circumcincta isolate WARC Sus (inbred).</title>
        <authorList>
            <person name="Mitreva M."/>
        </authorList>
    </citation>
    <scope>NUCLEOTIDE SEQUENCE [LARGE SCALE GENOMIC DNA]</scope>
    <source>
        <strain evidence="2 3">S</strain>
    </source>
</reference>
<gene>
    <name evidence="2" type="ORF">TELCIR_08244</name>
</gene>
<evidence type="ECO:0000313" key="2">
    <source>
        <dbReference type="EMBL" id="PIO69923.1"/>
    </source>
</evidence>
<protein>
    <submittedName>
        <fullName evidence="2">Uncharacterized protein</fullName>
    </submittedName>
</protein>
<feature type="region of interest" description="Disordered" evidence="1">
    <location>
        <begin position="48"/>
        <end position="83"/>
    </location>
</feature>
<evidence type="ECO:0000313" key="3">
    <source>
        <dbReference type="Proteomes" id="UP000230423"/>
    </source>
</evidence>
<dbReference type="Proteomes" id="UP000230423">
    <property type="component" value="Unassembled WGS sequence"/>
</dbReference>
<dbReference type="EMBL" id="KZ346464">
    <property type="protein sequence ID" value="PIO69923.1"/>
    <property type="molecule type" value="Genomic_DNA"/>
</dbReference>
<evidence type="ECO:0000256" key="1">
    <source>
        <dbReference type="SAM" id="MobiDB-lite"/>
    </source>
</evidence>
<name>A0A2G9UIF4_TELCI</name>
<organism evidence="2 3">
    <name type="scientific">Teladorsagia circumcincta</name>
    <name type="common">Brown stomach worm</name>
    <name type="synonym">Ostertagia circumcincta</name>
    <dbReference type="NCBI Taxonomy" id="45464"/>
    <lineage>
        <taxon>Eukaryota</taxon>
        <taxon>Metazoa</taxon>
        <taxon>Ecdysozoa</taxon>
        <taxon>Nematoda</taxon>
        <taxon>Chromadorea</taxon>
        <taxon>Rhabditida</taxon>
        <taxon>Rhabditina</taxon>
        <taxon>Rhabditomorpha</taxon>
        <taxon>Strongyloidea</taxon>
        <taxon>Trichostrongylidae</taxon>
        <taxon>Teladorsagia</taxon>
    </lineage>
</organism>
<keyword evidence="3" id="KW-1185">Reference proteome</keyword>
<sequence>MKRYDWTTQATPTHAVCNMWFDIGPHCRQYVDYIVFTPFKPDLSGLELDRINPDVDENQPKEDEEITKTPPSSPANGRNAIRP</sequence>
<proteinExistence type="predicted"/>
<feature type="non-terminal residue" evidence="2">
    <location>
        <position position="83"/>
    </location>
</feature>
<feature type="compositionally biased region" description="Basic and acidic residues" evidence="1">
    <location>
        <begin position="48"/>
        <end position="61"/>
    </location>
</feature>
<dbReference type="AlphaFoldDB" id="A0A2G9UIF4"/>
<accession>A0A2G9UIF4</accession>